<evidence type="ECO:0000256" key="6">
    <source>
        <dbReference type="ARBA" id="ARBA00034808"/>
    </source>
</evidence>
<evidence type="ECO:0000259" key="9">
    <source>
        <dbReference type="PROSITE" id="PS51194"/>
    </source>
</evidence>
<dbReference type="PROSITE" id="PS51194">
    <property type="entry name" value="HELICASE_CTER"/>
    <property type="match status" value="1"/>
</dbReference>
<dbReference type="STRING" id="400682.A0A1X7VT77"/>
<accession>A0A1X7VT77</accession>
<evidence type="ECO:0000256" key="7">
    <source>
        <dbReference type="ARBA" id="ARBA00044542"/>
    </source>
</evidence>
<dbReference type="Gene3D" id="3.40.50.300">
    <property type="entry name" value="P-loop containing nucleotide triphosphate hydrolases"/>
    <property type="match status" value="3"/>
</dbReference>
<sequence>MEAAEAAVSSVAASFGYLLKDKQFEAMTQFMSGNDTFVALPTGYGDSIAIIVCPLKALMKDQTSHFRDIGIVLLLVCLNRGRAWREILKSNIYQERVIAFVVDEAHLIKNWGDDYRPEFSKLGEIRSLLPQQTNVMALTATATTVLRDHVIKILGMKRVSVVEVSPGKDNLFFSIKEFKSIEENFIPLMKELKDKKLSMERTFIFCRRPIDCAELWSAFIRFLKDDITEPPGLPLKIPEVRLVDYYTGCTQEAVRNVILSQFSKPSCLRVVIATVAFGLGVDCPDIRRVIHFGVPEDVETYVQQVGRAGRDGKLSSCVMLYGPGVYRRFSNDHILAYCKSKD</sequence>
<dbReference type="AlphaFoldDB" id="A0A1X7VT77"/>
<dbReference type="InterPro" id="IPR001650">
    <property type="entry name" value="Helicase_C-like"/>
</dbReference>
<dbReference type="PANTHER" id="PTHR13710">
    <property type="entry name" value="DNA HELICASE RECQ FAMILY MEMBER"/>
    <property type="match status" value="1"/>
</dbReference>
<dbReference type="GO" id="GO:0005634">
    <property type="term" value="C:nucleus"/>
    <property type="evidence" value="ECO:0007669"/>
    <property type="project" value="TreeGrafter"/>
</dbReference>
<keyword evidence="2" id="KW-0238">DNA-binding</keyword>
<evidence type="ECO:0000256" key="5">
    <source>
        <dbReference type="ARBA" id="ARBA00034617"/>
    </source>
</evidence>
<dbReference type="EnsemblMetazoa" id="Aqu2.1.43089_001">
    <property type="protein sequence ID" value="Aqu2.1.43089_001"/>
    <property type="gene ID" value="Aqu2.1.43089"/>
</dbReference>
<reference evidence="10" key="1">
    <citation type="submission" date="2017-05" db="UniProtKB">
        <authorList>
            <consortium name="EnsemblMetazoa"/>
        </authorList>
    </citation>
    <scope>IDENTIFICATION</scope>
</reference>
<evidence type="ECO:0000313" key="10">
    <source>
        <dbReference type="EnsemblMetazoa" id="Aqu2.1.43089_001"/>
    </source>
</evidence>
<comment type="similarity">
    <text evidence="1">Belongs to the helicase family. RecQ subfamily.</text>
</comment>
<dbReference type="InterPro" id="IPR027417">
    <property type="entry name" value="P-loop_NTPase"/>
</dbReference>
<dbReference type="SUPFAM" id="SSF52540">
    <property type="entry name" value="P-loop containing nucleoside triphosphate hydrolases"/>
    <property type="match status" value="1"/>
</dbReference>
<protein>
    <recommendedName>
        <fullName evidence="6">DNA 3'-5' helicase</fullName>
        <ecNumber evidence="6">5.6.2.4</ecNumber>
    </recommendedName>
    <alternativeName>
        <fullName evidence="7">DNA 3'-5' helicase BLM</fullName>
    </alternativeName>
</protein>
<keyword evidence="3" id="KW-0413">Isomerase</keyword>
<evidence type="ECO:0000256" key="4">
    <source>
        <dbReference type="ARBA" id="ARBA00023242"/>
    </source>
</evidence>
<feature type="domain" description="Helicase C-terminal" evidence="9">
    <location>
        <begin position="180"/>
        <end position="342"/>
    </location>
</feature>
<dbReference type="InterPro" id="IPR014001">
    <property type="entry name" value="Helicase_ATP-bd"/>
</dbReference>
<evidence type="ECO:0000256" key="3">
    <source>
        <dbReference type="ARBA" id="ARBA00023235"/>
    </source>
</evidence>
<dbReference type="eggNOG" id="KOG0351">
    <property type="taxonomic scope" value="Eukaryota"/>
</dbReference>
<feature type="domain" description="Helicase ATP-binding" evidence="8">
    <location>
        <begin position="15"/>
        <end position="160"/>
    </location>
</feature>
<dbReference type="GO" id="GO:0000724">
    <property type="term" value="P:double-strand break repair via homologous recombination"/>
    <property type="evidence" value="ECO:0007669"/>
    <property type="project" value="TreeGrafter"/>
</dbReference>
<dbReference type="GO" id="GO:0003677">
    <property type="term" value="F:DNA binding"/>
    <property type="evidence" value="ECO:0007669"/>
    <property type="project" value="UniProtKB-KW"/>
</dbReference>
<proteinExistence type="inferred from homology"/>
<dbReference type="InParanoid" id="A0A1X7VT77"/>
<comment type="catalytic activity">
    <reaction evidence="5">
        <text>Couples ATP hydrolysis with the unwinding of duplex DNA by translocating in the 3'-5' direction.</text>
        <dbReference type="EC" id="5.6.2.4"/>
    </reaction>
</comment>
<keyword evidence="4" id="KW-0539">Nucleus</keyword>
<dbReference type="SMART" id="SM00490">
    <property type="entry name" value="HELICc"/>
    <property type="match status" value="1"/>
</dbReference>
<dbReference type="Pfam" id="PF00271">
    <property type="entry name" value="Helicase_C"/>
    <property type="match status" value="1"/>
</dbReference>
<dbReference type="OrthoDB" id="5982332at2759"/>
<evidence type="ECO:0000259" key="8">
    <source>
        <dbReference type="PROSITE" id="PS51192"/>
    </source>
</evidence>
<dbReference type="PANTHER" id="PTHR13710:SF153">
    <property type="entry name" value="RECQ-LIKE DNA HELICASE BLM"/>
    <property type="match status" value="1"/>
</dbReference>
<organism evidence="10">
    <name type="scientific">Amphimedon queenslandica</name>
    <name type="common">Sponge</name>
    <dbReference type="NCBI Taxonomy" id="400682"/>
    <lineage>
        <taxon>Eukaryota</taxon>
        <taxon>Metazoa</taxon>
        <taxon>Porifera</taxon>
        <taxon>Demospongiae</taxon>
        <taxon>Heteroscleromorpha</taxon>
        <taxon>Haplosclerida</taxon>
        <taxon>Niphatidae</taxon>
        <taxon>Amphimedon</taxon>
    </lineage>
</organism>
<name>A0A1X7VT77_AMPQE</name>
<dbReference type="EC" id="5.6.2.4" evidence="6"/>
<dbReference type="GO" id="GO:0005737">
    <property type="term" value="C:cytoplasm"/>
    <property type="evidence" value="ECO:0007669"/>
    <property type="project" value="TreeGrafter"/>
</dbReference>
<dbReference type="GO" id="GO:0005694">
    <property type="term" value="C:chromosome"/>
    <property type="evidence" value="ECO:0007669"/>
    <property type="project" value="TreeGrafter"/>
</dbReference>
<dbReference type="OMA" id="PTENCCA"/>
<evidence type="ECO:0000256" key="2">
    <source>
        <dbReference type="ARBA" id="ARBA00023125"/>
    </source>
</evidence>
<dbReference type="GO" id="GO:0009378">
    <property type="term" value="F:four-way junction helicase activity"/>
    <property type="evidence" value="ECO:0007669"/>
    <property type="project" value="TreeGrafter"/>
</dbReference>
<evidence type="ECO:0000256" key="1">
    <source>
        <dbReference type="ARBA" id="ARBA00005446"/>
    </source>
</evidence>
<dbReference type="SMART" id="SM00487">
    <property type="entry name" value="DEXDc"/>
    <property type="match status" value="1"/>
</dbReference>
<dbReference type="PROSITE" id="PS51192">
    <property type="entry name" value="HELICASE_ATP_BIND_1"/>
    <property type="match status" value="1"/>
</dbReference>
<dbReference type="GO" id="GO:0043138">
    <property type="term" value="F:3'-5' DNA helicase activity"/>
    <property type="evidence" value="ECO:0007669"/>
    <property type="project" value="UniProtKB-EC"/>
</dbReference>